<keyword evidence="8" id="KW-0472">Membrane</keyword>
<keyword evidence="4" id="KW-0812">Transmembrane</keyword>
<name>A0A6P5YDA5_DURZI</name>
<keyword evidence="7" id="KW-1133">Transmembrane helix</keyword>
<sequence>MVLPRMDVISLKSYNYKHLLWWDVEHLTEVMKGRFLECTSTLSFLVNLDLSSNKLEGQIPEELTFLTGLIGLNLSRNQLSGMMPEKMGELEVLESLDLSLNELSGLIPSSLSTLTKLSHLNLSYNNFSGQIPNGNQLQTLDDPSIYADNPLLCGTSLLKKCLDDEPRQDNKDNGPKIGCLCL</sequence>
<dbReference type="PANTHER" id="PTHR48063">
    <property type="entry name" value="LRR RECEPTOR-LIKE KINASE"/>
    <property type="match status" value="1"/>
</dbReference>
<keyword evidence="10" id="KW-0325">Glycoprotein</keyword>
<dbReference type="Pfam" id="PF00560">
    <property type="entry name" value="LRR_1"/>
    <property type="match status" value="1"/>
</dbReference>
<evidence type="ECO:0000256" key="3">
    <source>
        <dbReference type="ARBA" id="ARBA00022614"/>
    </source>
</evidence>
<comment type="subcellular location">
    <subcellularLocation>
        <location evidence="1">Membrane</location>
        <topology evidence="1">Single-pass type I membrane protein</topology>
    </subcellularLocation>
</comment>
<dbReference type="FunFam" id="3.80.10.10:FF:000111">
    <property type="entry name" value="LRR receptor-like serine/threonine-protein kinase ERECTA"/>
    <property type="match status" value="1"/>
</dbReference>
<dbReference type="RefSeq" id="XP_022738458.1">
    <property type="nucleotide sequence ID" value="XM_022882723.1"/>
</dbReference>
<dbReference type="PROSITE" id="PS51450">
    <property type="entry name" value="LRR"/>
    <property type="match status" value="1"/>
</dbReference>
<dbReference type="Gene3D" id="3.80.10.10">
    <property type="entry name" value="Ribonuclease Inhibitor"/>
    <property type="match status" value="1"/>
</dbReference>
<dbReference type="AlphaFoldDB" id="A0A6P5YDA5"/>
<dbReference type="OrthoDB" id="998813at2759"/>
<dbReference type="GO" id="GO:0016020">
    <property type="term" value="C:membrane"/>
    <property type="evidence" value="ECO:0007669"/>
    <property type="project" value="UniProtKB-SubCell"/>
</dbReference>
<evidence type="ECO:0000256" key="4">
    <source>
        <dbReference type="ARBA" id="ARBA00022692"/>
    </source>
</evidence>
<evidence type="ECO:0000256" key="6">
    <source>
        <dbReference type="ARBA" id="ARBA00022737"/>
    </source>
</evidence>
<evidence type="ECO:0000313" key="11">
    <source>
        <dbReference type="Proteomes" id="UP000515121"/>
    </source>
</evidence>
<evidence type="ECO:0000256" key="8">
    <source>
        <dbReference type="ARBA" id="ARBA00023136"/>
    </source>
</evidence>
<reference evidence="12" key="1">
    <citation type="submission" date="2025-08" db="UniProtKB">
        <authorList>
            <consortium name="RefSeq"/>
        </authorList>
    </citation>
    <scope>IDENTIFICATION</scope>
    <source>
        <tissue evidence="12">Fruit stalk</tissue>
    </source>
</reference>
<evidence type="ECO:0000256" key="5">
    <source>
        <dbReference type="ARBA" id="ARBA00022729"/>
    </source>
</evidence>
<evidence type="ECO:0000256" key="1">
    <source>
        <dbReference type="ARBA" id="ARBA00004479"/>
    </source>
</evidence>
<protein>
    <submittedName>
        <fullName evidence="12">Probable LRR receptor-like serine/threonine-protein kinase At1g34110</fullName>
    </submittedName>
</protein>
<comment type="similarity">
    <text evidence="2">Belongs to the RLP family.</text>
</comment>
<organism evidence="11 12">
    <name type="scientific">Durio zibethinus</name>
    <name type="common">Durian</name>
    <dbReference type="NCBI Taxonomy" id="66656"/>
    <lineage>
        <taxon>Eukaryota</taxon>
        <taxon>Viridiplantae</taxon>
        <taxon>Streptophyta</taxon>
        <taxon>Embryophyta</taxon>
        <taxon>Tracheophyta</taxon>
        <taxon>Spermatophyta</taxon>
        <taxon>Magnoliopsida</taxon>
        <taxon>eudicotyledons</taxon>
        <taxon>Gunneridae</taxon>
        <taxon>Pentapetalae</taxon>
        <taxon>rosids</taxon>
        <taxon>malvids</taxon>
        <taxon>Malvales</taxon>
        <taxon>Malvaceae</taxon>
        <taxon>Helicteroideae</taxon>
        <taxon>Durio</taxon>
    </lineage>
</organism>
<evidence type="ECO:0000256" key="2">
    <source>
        <dbReference type="ARBA" id="ARBA00009592"/>
    </source>
</evidence>
<evidence type="ECO:0000256" key="10">
    <source>
        <dbReference type="ARBA" id="ARBA00023180"/>
    </source>
</evidence>
<dbReference type="InterPro" id="IPR046956">
    <property type="entry name" value="RLP23-like"/>
</dbReference>
<keyword evidence="6" id="KW-0677">Repeat</keyword>
<evidence type="ECO:0000256" key="7">
    <source>
        <dbReference type="ARBA" id="ARBA00022989"/>
    </source>
</evidence>
<dbReference type="SUPFAM" id="SSF52058">
    <property type="entry name" value="L domain-like"/>
    <property type="match status" value="1"/>
</dbReference>
<dbReference type="Pfam" id="PF13855">
    <property type="entry name" value="LRR_8"/>
    <property type="match status" value="1"/>
</dbReference>
<dbReference type="InterPro" id="IPR032675">
    <property type="entry name" value="LRR_dom_sf"/>
</dbReference>
<evidence type="ECO:0000256" key="9">
    <source>
        <dbReference type="ARBA" id="ARBA00023170"/>
    </source>
</evidence>
<dbReference type="Proteomes" id="UP000515121">
    <property type="component" value="Unplaced"/>
</dbReference>
<dbReference type="InterPro" id="IPR001611">
    <property type="entry name" value="Leu-rich_rpt"/>
</dbReference>
<dbReference type="PANTHER" id="PTHR48063:SF112">
    <property type="entry name" value="RECEPTOR LIKE PROTEIN 30-LIKE"/>
    <property type="match status" value="1"/>
</dbReference>
<dbReference type="KEGG" id="dzi:111291129"/>
<keyword evidence="5" id="KW-0732">Signal</keyword>
<evidence type="ECO:0000313" key="12">
    <source>
        <dbReference type="RefSeq" id="XP_022738458.1"/>
    </source>
</evidence>
<dbReference type="PRINTS" id="PR00019">
    <property type="entry name" value="LEURICHRPT"/>
</dbReference>
<keyword evidence="9" id="KW-0675">Receptor</keyword>
<dbReference type="GeneID" id="111291129"/>
<proteinExistence type="inferred from homology"/>
<accession>A0A6P5YDA5</accession>
<keyword evidence="3" id="KW-0433">Leucine-rich repeat</keyword>
<gene>
    <name evidence="12" type="primary">LOC111291129</name>
</gene>
<keyword evidence="11" id="KW-1185">Reference proteome</keyword>